<evidence type="ECO:0008006" key="3">
    <source>
        <dbReference type="Google" id="ProtNLM"/>
    </source>
</evidence>
<gene>
    <name evidence="1" type="ORF">ABH992_006952</name>
</gene>
<dbReference type="EMBL" id="JBGBZN010000002">
    <property type="protein sequence ID" value="MEY9474553.1"/>
    <property type="molecule type" value="Genomic_DNA"/>
</dbReference>
<protein>
    <recommendedName>
        <fullName evidence="3">DUF3551 domain-containing protein</fullName>
    </recommendedName>
</protein>
<accession>A0ABV4GRJ5</accession>
<keyword evidence="2" id="KW-1185">Reference proteome</keyword>
<comment type="caution">
    <text evidence="1">The sequence shown here is derived from an EMBL/GenBank/DDBJ whole genome shotgun (WGS) entry which is preliminary data.</text>
</comment>
<dbReference type="Pfam" id="PF12071">
    <property type="entry name" value="DUF3551"/>
    <property type="match status" value="1"/>
</dbReference>
<dbReference type="InterPro" id="IPR021937">
    <property type="entry name" value="DUF3551"/>
</dbReference>
<name>A0ABV4GRJ5_9BRAD</name>
<sequence length="88" mass="9629">MVGAFLFAAVISSGLATGGSPFGKNRHPAQPQVTGIQDRYCLQERRWENPGNCQLSNYSQCMATASGTIDACGLNPTYAFKEWKGLRW</sequence>
<dbReference type="RefSeq" id="WP_050991815.1">
    <property type="nucleotide sequence ID" value="NZ_JBGBYD010000002.1"/>
</dbReference>
<evidence type="ECO:0000313" key="2">
    <source>
        <dbReference type="Proteomes" id="UP001565474"/>
    </source>
</evidence>
<dbReference type="Proteomes" id="UP001565474">
    <property type="component" value="Unassembled WGS sequence"/>
</dbReference>
<evidence type="ECO:0000313" key="1">
    <source>
        <dbReference type="EMBL" id="MEY9474553.1"/>
    </source>
</evidence>
<reference evidence="1 2" key="1">
    <citation type="submission" date="2024-07" db="EMBL/GenBank/DDBJ databases">
        <title>Genomic Encyclopedia of Type Strains, Phase V (KMG-V): Genome sequencing to study the core and pangenomes of soil and plant-associated prokaryotes.</title>
        <authorList>
            <person name="Whitman W."/>
        </authorList>
    </citation>
    <scope>NUCLEOTIDE SEQUENCE [LARGE SCALE GENOMIC DNA]</scope>
    <source>
        <strain evidence="1 2">USDA 222</strain>
    </source>
</reference>
<organism evidence="1 2">
    <name type="scientific">Bradyrhizobium yuanmingense</name>
    <dbReference type="NCBI Taxonomy" id="108015"/>
    <lineage>
        <taxon>Bacteria</taxon>
        <taxon>Pseudomonadati</taxon>
        <taxon>Pseudomonadota</taxon>
        <taxon>Alphaproteobacteria</taxon>
        <taxon>Hyphomicrobiales</taxon>
        <taxon>Nitrobacteraceae</taxon>
        <taxon>Bradyrhizobium</taxon>
    </lineage>
</organism>
<proteinExistence type="predicted"/>